<feature type="transmembrane region" description="Helical" evidence="7">
    <location>
        <begin position="16"/>
        <end position="42"/>
    </location>
</feature>
<comment type="similarity">
    <text evidence="2">Belongs to the MscS (TC 1.A.23) family.</text>
</comment>
<evidence type="ECO:0000256" key="4">
    <source>
        <dbReference type="ARBA" id="ARBA00022692"/>
    </source>
</evidence>
<sequence>MEFLESEILENKVNDILWFIGIIVSSLLLKRLLSVSLSKVLYRFIKHDKVSIHTCIEMLRKPVELFIIVLMVYFAFLYLHFPLTWNLAATLGLKLVLLKIFQCLLIFSISWILIRLVKFIALIFQERAALTETKLDDQFVPFFKDLAVVTVSIMTFFSMLGIVFKIDVVALVTGLGIGGLAIALAAKETLENLFASLMLFMDLPFVVGDNIQIDKVSGDVEKIGFRSTRLKTADGSVVTVPNRLLTAQALENMSTRQFRRAKYLIKLQQDTPSSTIQNIVSQIQEEVLAHEHIYKPEPGVTRFEGIGDGSMDIQVAYNVESNNVAILNKTREEINYIIVNIVQNNEAKFADLNNRT</sequence>
<feature type="transmembrane region" description="Helical" evidence="7">
    <location>
        <begin position="142"/>
        <end position="162"/>
    </location>
</feature>
<dbReference type="PANTHER" id="PTHR30566">
    <property type="entry name" value="YNAI-RELATED MECHANOSENSITIVE ION CHANNEL"/>
    <property type="match status" value="1"/>
</dbReference>
<protein>
    <submittedName>
        <fullName evidence="10">MscS family membrane protein</fullName>
    </submittedName>
</protein>
<dbReference type="GO" id="GO:0005886">
    <property type="term" value="C:plasma membrane"/>
    <property type="evidence" value="ECO:0007669"/>
    <property type="project" value="UniProtKB-SubCell"/>
</dbReference>
<dbReference type="PANTHER" id="PTHR30566:SF5">
    <property type="entry name" value="MECHANOSENSITIVE ION CHANNEL PROTEIN 1, MITOCHONDRIAL-RELATED"/>
    <property type="match status" value="1"/>
</dbReference>
<name>A0A841EF15_9BACT</name>
<organism evidence="10 11">
    <name type="scientific">Arcicella rosea</name>
    <dbReference type="NCBI Taxonomy" id="502909"/>
    <lineage>
        <taxon>Bacteria</taxon>
        <taxon>Pseudomonadati</taxon>
        <taxon>Bacteroidota</taxon>
        <taxon>Cytophagia</taxon>
        <taxon>Cytophagales</taxon>
        <taxon>Flectobacillaceae</taxon>
        <taxon>Arcicella</taxon>
    </lineage>
</organism>
<dbReference type="SUPFAM" id="SSF82861">
    <property type="entry name" value="Mechanosensitive channel protein MscS (YggB), transmembrane region"/>
    <property type="match status" value="1"/>
</dbReference>
<dbReference type="GO" id="GO:0008381">
    <property type="term" value="F:mechanosensitive monoatomic ion channel activity"/>
    <property type="evidence" value="ECO:0007669"/>
    <property type="project" value="UniProtKB-ARBA"/>
</dbReference>
<reference evidence="10 11" key="1">
    <citation type="submission" date="2020-08" db="EMBL/GenBank/DDBJ databases">
        <title>Functional genomics of gut bacteria from endangered species of beetles.</title>
        <authorList>
            <person name="Carlos-Shanley C."/>
        </authorList>
    </citation>
    <scope>NUCLEOTIDE SEQUENCE [LARGE SCALE GENOMIC DNA]</scope>
    <source>
        <strain evidence="10 11">S00070</strain>
    </source>
</reference>
<dbReference type="InterPro" id="IPR011014">
    <property type="entry name" value="MscS_channel_TM-2"/>
</dbReference>
<keyword evidence="3" id="KW-1003">Cell membrane</keyword>
<dbReference type="Pfam" id="PF21082">
    <property type="entry name" value="MS_channel_3rd"/>
    <property type="match status" value="1"/>
</dbReference>
<dbReference type="SUPFAM" id="SSF50182">
    <property type="entry name" value="Sm-like ribonucleoproteins"/>
    <property type="match status" value="1"/>
</dbReference>
<feature type="domain" description="Mechanosensitive ion channel MscS C-terminal" evidence="9">
    <location>
        <begin position="265"/>
        <end position="348"/>
    </location>
</feature>
<gene>
    <name evidence="10" type="ORF">HNP25_000375</name>
</gene>
<feature type="domain" description="Mechanosensitive ion channel MscS" evidence="8">
    <location>
        <begin position="189"/>
        <end position="254"/>
    </location>
</feature>
<evidence type="ECO:0000256" key="5">
    <source>
        <dbReference type="ARBA" id="ARBA00022989"/>
    </source>
</evidence>
<dbReference type="InterPro" id="IPR023408">
    <property type="entry name" value="MscS_beta-dom_sf"/>
</dbReference>
<dbReference type="SUPFAM" id="SSF82689">
    <property type="entry name" value="Mechanosensitive channel protein MscS (YggB), C-terminal domain"/>
    <property type="match status" value="1"/>
</dbReference>
<evidence type="ECO:0000256" key="3">
    <source>
        <dbReference type="ARBA" id="ARBA00022475"/>
    </source>
</evidence>
<dbReference type="RefSeq" id="WP_184129385.1">
    <property type="nucleotide sequence ID" value="NZ_JACHKT010000002.1"/>
</dbReference>
<dbReference type="Gene3D" id="1.10.287.1260">
    <property type="match status" value="1"/>
</dbReference>
<comment type="caution">
    <text evidence="10">The sequence shown here is derived from an EMBL/GenBank/DDBJ whole genome shotgun (WGS) entry which is preliminary data.</text>
</comment>
<evidence type="ECO:0000256" key="6">
    <source>
        <dbReference type="ARBA" id="ARBA00023136"/>
    </source>
</evidence>
<evidence type="ECO:0000256" key="1">
    <source>
        <dbReference type="ARBA" id="ARBA00004651"/>
    </source>
</evidence>
<comment type="subcellular location">
    <subcellularLocation>
        <location evidence="1">Cell membrane</location>
        <topology evidence="1">Multi-pass membrane protein</topology>
    </subcellularLocation>
</comment>
<dbReference type="Gene3D" id="2.30.30.60">
    <property type="match status" value="1"/>
</dbReference>
<keyword evidence="5 7" id="KW-1133">Transmembrane helix</keyword>
<dbReference type="Gene3D" id="3.30.70.100">
    <property type="match status" value="1"/>
</dbReference>
<keyword evidence="4 7" id="KW-0812">Transmembrane</keyword>
<dbReference type="Pfam" id="PF00924">
    <property type="entry name" value="MS_channel_2nd"/>
    <property type="match status" value="1"/>
</dbReference>
<evidence type="ECO:0000313" key="10">
    <source>
        <dbReference type="EMBL" id="MBB6001735.1"/>
    </source>
</evidence>
<proteinExistence type="inferred from homology"/>
<dbReference type="EMBL" id="JACHKT010000002">
    <property type="protein sequence ID" value="MBB6001735.1"/>
    <property type="molecule type" value="Genomic_DNA"/>
</dbReference>
<feature type="transmembrane region" description="Helical" evidence="7">
    <location>
        <begin position="63"/>
        <end position="83"/>
    </location>
</feature>
<evidence type="ECO:0000256" key="2">
    <source>
        <dbReference type="ARBA" id="ARBA00008017"/>
    </source>
</evidence>
<dbReference type="Proteomes" id="UP000524404">
    <property type="component" value="Unassembled WGS sequence"/>
</dbReference>
<feature type="transmembrane region" description="Helical" evidence="7">
    <location>
        <begin position="168"/>
        <end position="186"/>
    </location>
</feature>
<keyword evidence="6 7" id="KW-0472">Membrane</keyword>
<dbReference type="InterPro" id="IPR010920">
    <property type="entry name" value="LSM_dom_sf"/>
</dbReference>
<dbReference type="InterPro" id="IPR011066">
    <property type="entry name" value="MscS_channel_C_sf"/>
</dbReference>
<evidence type="ECO:0000313" key="11">
    <source>
        <dbReference type="Proteomes" id="UP000524404"/>
    </source>
</evidence>
<evidence type="ECO:0000259" key="9">
    <source>
        <dbReference type="Pfam" id="PF21082"/>
    </source>
</evidence>
<dbReference type="InterPro" id="IPR006685">
    <property type="entry name" value="MscS_channel_2nd"/>
</dbReference>
<feature type="transmembrane region" description="Helical" evidence="7">
    <location>
        <begin position="95"/>
        <end position="121"/>
    </location>
</feature>
<accession>A0A841EF15</accession>
<evidence type="ECO:0000259" key="8">
    <source>
        <dbReference type="Pfam" id="PF00924"/>
    </source>
</evidence>
<dbReference type="AlphaFoldDB" id="A0A841EF15"/>
<evidence type="ECO:0000256" key="7">
    <source>
        <dbReference type="SAM" id="Phobius"/>
    </source>
</evidence>
<dbReference type="InterPro" id="IPR049278">
    <property type="entry name" value="MS_channel_C"/>
</dbReference>
<keyword evidence="11" id="KW-1185">Reference proteome</keyword>